<feature type="repeat" description="ARM" evidence="1">
    <location>
        <begin position="495"/>
        <end position="539"/>
    </location>
</feature>
<organism evidence="3 4">
    <name type="scientific">Cymbomonas tetramitiformis</name>
    <dbReference type="NCBI Taxonomy" id="36881"/>
    <lineage>
        <taxon>Eukaryota</taxon>
        <taxon>Viridiplantae</taxon>
        <taxon>Chlorophyta</taxon>
        <taxon>Pyramimonadophyceae</taxon>
        <taxon>Pyramimonadales</taxon>
        <taxon>Pyramimonadaceae</taxon>
        <taxon>Cymbomonas</taxon>
    </lineage>
</organism>
<keyword evidence="4" id="KW-1185">Reference proteome</keyword>
<comment type="caution">
    <text evidence="3">The sequence shown here is derived from an EMBL/GenBank/DDBJ whole genome shotgun (WGS) entry which is preliminary data.</text>
</comment>
<dbReference type="AlphaFoldDB" id="A0AAE0LCD5"/>
<evidence type="ECO:0000313" key="4">
    <source>
        <dbReference type="Proteomes" id="UP001190700"/>
    </source>
</evidence>
<dbReference type="SUPFAM" id="SSF48371">
    <property type="entry name" value="ARM repeat"/>
    <property type="match status" value="1"/>
</dbReference>
<gene>
    <name evidence="3" type="ORF">CYMTET_12121</name>
</gene>
<name>A0AAE0LCD5_9CHLO</name>
<dbReference type="InterPro" id="IPR011989">
    <property type="entry name" value="ARM-like"/>
</dbReference>
<evidence type="ECO:0000313" key="3">
    <source>
        <dbReference type="EMBL" id="KAK3280023.1"/>
    </source>
</evidence>
<dbReference type="PANTHER" id="PTHR46043">
    <property type="entry name" value="ARM REPEAT SUPERFAMILY PROTEIN"/>
    <property type="match status" value="1"/>
</dbReference>
<feature type="repeat" description="ARM" evidence="1">
    <location>
        <begin position="539"/>
        <end position="582"/>
    </location>
</feature>
<dbReference type="EMBL" id="LGRX02004570">
    <property type="protein sequence ID" value="KAK3280023.1"/>
    <property type="molecule type" value="Genomic_DNA"/>
</dbReference>
<dbReference type="PANTHER" id="PTHR46043:SF13">
    <property type="entry name" value="ARM REPEAT SUPERFAMILY PROTEIN"/>
    <property type="match status" value="1"/>
</dbReference>
<keyword evidence="2" id="KW-1133">Transmembrane helix</keyword>
<feature type="repeat" description="ARM" evidence="1">
    <location>
        <begin position="582"/>
        <end position="626"/>
    </location>
</feature>
<dbReference type="Proteomes" id="UP001190700">
    <property type="component" value="Unassembled WGS sequence"/>
</dbReference>
<dbReference type="Gene3D" id="1.25.10.10">
    <property type="entry name" value="Leucine-rich Repeat Variant"/>
    <property type="match status" value="3"/>
</dbReference>
<dbReference type="InterPro" id="IPR016024">
    <property type="entry name" value="ARM-type_fold"/>
</dbReference>
<accession>A0AAE0LCD5</accession>
<sequence length="766" mass="82871">MYFPYVGKLPEDFNAELVVAFETLKTGGVGEFVDGEQVFVWSVTERAYHTDGTAGSTEVVVEVVLENAVVAQEYSDTVYQEGEPFFWNSAYFSQFGEADIFEILLYSDRGDTLVETSAPGPGDDDSKEDMLTWILVGVVCGLVFLAGIEAYIVYRRRKDVGLVVDPADEEEDLKRGGRRVGIDIDKLAAATAEVDVPEVISALVSLLDSRPELAVRDKALQELATITEEKDAAMQRAAVVKAGAVPHLMSIIDSTASWVPNMSTTLRVPAKQVKGTTSAVLTMAHLARTKPFRDLARPLLPPAPGPLPTCSSLITSHPTPIPAVPSVYSGGAGERGRETVRSLLKASQLRQEGINLHIGGLLNSSLKREAWKDPQLQEMFRAVLQLVANITLANPVNQKALQMQGVPTRLVQLLLTLPRDHELRPSAIKAFNHVLNANQKYEEKEALVQAGCLAALIPSLESHTEAVTKLHTVEAINKVVAQHPELCREFLVHTRGLPLLVRLLDPKLSPKALLKHVVGTLMSMTRKEPRMRQAVCRGGAVEALLKLIDPKMDAVVVERASWTLNNLAVSNDAVQDAVREAGGIQTLIDMLERNTSSKSATKAALAALCHLAENPSNRDVVREANGVAVLVKHADYGASSRDVALMALQAVIKNNQMNLDELLELGGKRLLDEMEIMTPSLPNAPGLAAPPSPVAGAREAGGVFADELLAPDPEPQELLVRDEAGVKAPEEAIEDGAPSTAVFESPLMKPMDFLGDTVVSRPSQRL</sequence>
<evidence type="ECO:0000256" key="1">
    <source>
        <dbReference type="PROSITE-ProRule" id="PRU00259"/>
    </source>
</evidence>
<protein>
    <submittedName>
        <fullName evidence="3">Uncharacterized protein</fullName>
    </submittedName>
</protein>
<reference evidence="3 4" key="1">
    <citation type="journal article" date="2015" name="Genome Biol. Evol.">
        <title>Comparative Genomics of a Bacterivorous Green Alga Reveals Evolutionary Causalities and Consequences of Phago-Mixotrophic Mode of Nutrition.</title>
        <authorList>
            <person name="Burns J.A."/>
            <person name="Paasch A."/>
            <person name="Narechania A."/>
            <person name="Kim E."/>
        </authorList>
    </citation>
    <scope>NUCLEOTIDE SEQUENCE [LARGE SCALE GENOMIC DNA]</scope>
    <source>
        <strain evidence="3 4">PLY_AMNH</strain>
    </source>
</reference>
<evidence type="ECO:0000256" key="2">
    <source>
        <dbReference type="SAM" id="Phobius"/>
    </source>
</evidence>
<keyword evidence="2" id="KW-0812">Transmembrane</keyword>
<dbReference type="SMART" id="SM00185">
    <property type="entry name" value="ARM"/>
    <property type="match status" value="7"/>
</dbReference>
<feature type="transmembrane region" description="Helical" evidence="2">
    <location>
        <begin position="130"/>
        <end position="154"/>
    </location>
</feature>
<dbReference type="Pfam" id="PF00514">
    <property type="entry name" value="Arm"/>
    <property type="match status" value="2"/>
</dbReference>
<keyword evidence="2" id="KW-0472">Membrane</keyword>
<dbReference type="PROSITE" id="PS50176">
    <property type="entry name" value="ARM_REPEAT"/>
    <property type="match status" value="3"/>
</dbReference>
<proteinExistence type="predicted"/>
<dbReference type="InterPro" id="IPR000225">
    <property type="entry name" value="Armadillo"/>
</dbReference>